<dbReference type="InterPro" id="IPR036397">
    <property type="entry name" value="RNaseH_sf"/>
</dbReference>
<name>A0A7T8JYD5_CALRO</name>
<accession>A0A7T8JYD5</accession>
<dbReference type="GO" id="GO:0003676">
    <property type="term" value="F:nucleic acid binding"/>
    <property type="evidence" value="ECO:0007669"/>
    <property type="project" value="InterPro"/>
</dbReference>
<evidence type="ECO:0000313" key="3">
    <source>
        <dbReference type="Proteomes" id="UP000595437"/>
    </source>
</evidence>
<dbReference type="Proteomes" id="UP000595437">
    <property type="component" value="Chromosome 13"/>
</dbReference>
<reference evidence="3" key="1">
    <citation type="submission" date="2021-01" db="EMBL/GenBank/DDBJ databases">
        <title>Caligus Genome Assembly.</title>
        <authorList>
            <person name="Gallardo-Escarate C."/>
        </authorList>
    </citation>
    <scope>NUCLEOTIDE SEQUENCE [LARGE SCALE GENOMIC DNA]</scope>
</reference>
<evidence type="ECO:0000259" key="1">
    <source>
        <dbReference type="PROSITE" id="PS50879"/>
    </source>
</evidence>
<dbReference type="PROSITE" id="PS50879">
    <property type="entry name" value="RNASE_H_1"/>
    <property type="match status" value="1"/>
</dbReference>
<feature type="domain" description="RNase H type-1" evidence="1">
    <location>
        <begin position="1"/>
        <end position="30"/>
    </location>
</feature>
<organism evidence="2 3">
    <name type="scientific">Caligus rogercresseyi</name>
    <name type="common">Sea louse</name>
    <dbReference type="NCBI Taxonomy" id="217165"/>
    <lineage>
        <taxon>Eukaryota</taxon>
        <taxon>Metazoa</taxon>
        <taxon>Ecdysozoa</taxon>
        <taxon>Arthropoda</taxon>
        <taxon>Crustacea</taxon>
        <taxon>Multicrustacea</taxon>
        <taxon>Hexanauplia</taxon>
        <taxon>Copepoda</taxon>
        <taxon>Siphonostomatoida</taxon>
        <taxon>Caligidae</taxon>
        <taxon>Caligus</taxon>
    </lineage>
</organism>
<gene>
    <name evidence="2" type="ORF">FKW44_018884</name>
</gene>
<dbReference type="InterPro" id="IPR012337">
    <property type="entry name" value="RNaseH-like_sf"/>
</dbReference>
<keyword evidence="3" id="KW-1185">Reference proteome</keyword>
<dbReference type="OrthoDB" id="5419617at2759"/>
<dbReference type="AlphaFoldDB" id="A0A7T8JYD5"/>
<sequence>MIPISLSWVKGHSDITVNEVADMLAKRGAENVYPTHDIGAPNITFQEGCFQLL</sequence>
<dbReference type="EMBL" id="CP045902">
    <property type="protein sequence ID" value="QQP38335.1"/>
    <property type="molecule type" value="Genomic_DNA"/>
</dbReference>
<dbReference type="SUPFAM" id="SSF53098">
    <property type="entry name" value="Ribonuclease H-like"/>
    <property type="match status" value="1"/>
</dbReference>
<proteinExistence type="predicted"/>
<protein>
    <recommendedName>
        <fullName evidence="1">RNase H type-1 domain-containing protein</fullName>
    </recommendedName>
</protein>
<dbReference type="GO" id="GO:0004523">
    <property type="term" value="F:RNA-DNA hybrid ribonuclease activity"/>
    <property type="evidence" value="ECO:0007669"/>
    <property type="project" value="InterPro"/>
</dbReference>
<dbReference type="Gene3D" id="3.30.420.10">
    <property type="entry name" value="Ribonuclease H-like superfamily/Ribonuclease H"/>
    <property type="match status" value="1"/>
</dbReference>
<dbReference type="InterPro" id="IPR002156">
    <property type="entry name" value="RNaseH_domain"/>
</dbReference>
<evidence type="ECO:0000313" key="2">
    <source>
        <dbReference type="EMBL" id="QQP38335.1"/>
    </source>
</evidence>